<reference evidence="4 5" key="1">
    <citation type="submission" date="2020-11" db="EMBL/GenBank/DDBJ databases">
        <title>Actinomyces sp. ZJ750.</title>
        <authorList>
            <person name="Zhou J."/>
        </authorList>
    </citation>
    <scope>NUCLEOTIDE SEQUENCE [LARGE SCALE GENOMIC DNA]</scope>
    <source>
        <strain evidence="4 5">ZJ750</strain>
    </source>
</reference>
<protein>
    <recommendedName>
        <fullName evidence="3">Leucine rich repeat variant domain-containing protein</fullName>
    </recommendedName>
</protein>
<feature type="compositionally biased region" description="Low complexity" evidence="1">
    <location>
        <begin position="64"/>
        <end position="85"/>
    </location>
</feature>
<evidence type="ECO:0000256" key="2">
    <source>
        <dbReference type="SAM" id="Phobius"/>
    </source>
</evidence>
<feature type="compositionally biased region" description="Low complexity" evidence="1">
    <location>
        <begin position="208"/>
        <end position="235"/>
    </location>
</feature>
<dbReference type="AlphaFoldDB" id="A0A7T0LK73"/>
<evidence type="ECO:0000259" key="3">
    <source>
        <dbReference type="Pfam" id="PF25591"/>
    </source>
</evidence>
<accession>A0A7T0LK73</accession>
<feature type="region of interest" description="Disordered" evidence="1">
    <location>
        <begin position="198"/>
        <end position="235"/>
    </location>
</feature>
<organism evidence="4 5">
    <name type="scientific">Actinomyces respiraculi</name>
    <dbReference type="NCBI Taxonomy" id="2744574"/>
    <lineage>
        <taxon>Bacteria</taxon>
        <taxon>Bacillati</taxon>
        <taxon>Actinomycetota</taxon>
        <taxon>Actinomycetes</taxon>
        <taxon>Actinomycetales</taxon>
        <taxon>Actinomycetaceae</taxon>
        <taxon>Actinomyces</taxon>
    </lineage>
</organism>
<feature type="domain" description="Leucine rich repeat variant" evidence="3">
    <location>
        <begin position="16"/>
        <end position="69"/>
    </location>
</feature>
<name>A0A7T0LK73_9ACTO</name>
<dbReference type="RefSeq" id="WP_166857366.1">
    <property type="nucleotide sequence ID" value="NZ_CP063989.1"/>
</dbReference>
<dbReference type="Proteomes" id="UP000594637">
    <property type="component" value="Chromosome"/>
</dbReference>
<dbReference type="Pfam" id="PF25591">
    <property type="entry name" value="LRV_2"/>
    <property type="match status" value="1"/>
</dbReference>
<sequence>MGPEQLKTAARAASPLIAATTTDQHLQAAIAAERPDLRAALAANPSIYPGLRDWLAEASRRAATEAAQAPEASEAPGAESPAGDPAAAIEAAAAVADVGAVDAVAGGQQAAPTVAMSAPAAAPQAPTAWAQQVPAAAQPVPPTWAQPLPPAQPAAFPSDAQPVRRRRRRVWAVALILLLVLALAGTATAVLLLRRGESPTTTAPNVPARPSATTSAEPAASVGASALPTASASPTEVSRCATDPVYEVRNVRDNGGLEVDVHVSPTCKDGDVLSGASTLVTLSGPLKGASLASSTRVVAAVAVFDLGEKPVAIPASGTDLTLVFSSALSYVNAAQIDVGRAELTVARDSSGQTRATTAPGRARLDTASAPGAATMDAIWLGLLRDQADADSATVSGPLNGTWVPQLSSKKPGLVLDGVTWDAAAVWAHYLSVKATYPNAILLYSDDWSVFDAGGHWWVIAAAEPFATAEEANAWCTAQGLSRDDCFAKYVRVGASSEGTTVQR</sequence>
<feature type="region of interest" description="Disordered" evidence="1">
    <location>
        <begin position="62"/>
        <end position="85"/>
    </location>
</feature>
<feature type="transmembrane region" description="Helical" evidence="2">
    <location>
        <begin position="170"/>
        <end position="193"/>
    </location>
</feature>
<evidence type="ECO:0000313" key="4">
    <source>
        <dbReference type="EMBL" id="QPL05162.1"/>
    </source>
</evidence>
<evidence type="ECO:0000313" key="5">
    <source>
        <dbReference type="Proteomes" id="UP000594637"/>
    </source>
</evidence>
<keyword evidence="2" id="KW-0812">Transmembrane</keyword>
<keyword evidence="2" id="KW-1133">Transmembrane helix</keyword>
<evidence type="ECO:0000256" key="1">
    <source>
        <dbReference type="SAM" id="MobiDB-lite"/>
    </source>
</evidence>
<gene>
    <name evidence="4" type="ORF">ID810_10610</name>
</gene>
<dbReference type="KEGG" id="arep:ID810_10610"/>
<dbReference type="EMBL" id="CP063989">
    <property type="protein sequence ID" value="QPL05162.1"/>
    <property type="molecule type" value="Genomic_DNA"/>
</dbReference>
<dbReference type="InterPro" id="IPR057893">
    <property type="entry name" value="LRV_2"/>
</dbReference>
<keyword evidence="2" id="KW-0472">Membrane</keyword>
<keyword evidence="5" id="KW-1185">Reference proteome</keyword>
<proteinExistence type="predicted"/>